<dbReference type="RefSeq" id="WP_253544295.1">
    <property type="nucleotide sequence ID" value="NZ_JAMYZY010000044.1"/>
</dbReference>
<dbReference type="EMBL" id="JAMYZZ010000042">
    <property type="protein sequence ID" value="MCP1259642.1"/>
    <property type="molecule type" value="Genomic_DNA"/>
</dbReference>
<evidence type="ECO:0000313" key="3">
    <source>
        <dbReference type="Proteomes" id="UP001523528"/>
    </source>
</evidence>
<dbReference type="PANTHER" id="PTHR13696:SF96">
    <property type="entry name" value="COBQ_COBB_MIND_PARA NUCLEOTIDE BINDING DOMAIN-CONTAINING PROTEIN"/>
    <property type="match status" value="1"/>
</dbReference>
<dbReference type="Gene3D" id="3.40.50.300">
    <property type="entry name" value="P-loop containing nucleotide triphosphate hydrolases"/>
    <property type="match status" value="1"/>
</dbReference>
<comment type="caution">
    <text evidence="2">The sequence shown here is derived from an EMBL/GenBank/DDBJ whole genome shotgun (WGS) entry which is preliminary data.</text>
</comment>
<gene>
    <name evidence="2" type="ORF">NKW50_13690</name>
</gene>
<sequence>MTDQKNRPVVIVIASQKGGVGKSTLCANLALAAEQEGLGPVALFDADPQQSLAGWYDDREQETPLLAAGAIGQLDAIIERSGEAGIRLFIIDTPPSIANATDDILRRADFVLIPTQDGRPDLRAAADTVERVRTLGKKFAFVLTFIKGSAQAAEAAKVLSREGQIASLIGHRMIFKTAWNTASAAVEAEPKGKAASEIMELWRFVATETGMIKPTKKKERI</sequence>
<evidence type="ECO:0000313" key="2">
    <source>
        <dbReference type="EMBL" id="MCP1259642.1"/>
    </source>
</evidence>
<dbReference type="SUPFAM" id="SSF52540">
    <property type="entry name" value="P-loop containing nucleoside triphosphate hydrolases"/>
    <property type="match status" value="1"/>
</dbReference>
<organism evidence="2 3">
    <name type="scientific">Acetobacter lambici</name>
    <dbReference type="NCBI Taxonomy" id="1332824"/>
    <lineage>
        <taxon>Bacteria</taxon>
        <taxon>Pseudomonadati</taxon>
        <taxon>Pseudomonadota</taxon>
        <taxon>Alphaproteobacteria</taxon>
        <taxon>Acetobacterales</taxon>
        <taxon>Acetobacteraceae</taxon>
        <taxon>Acetobacter</taxon>
    </lineage>
</organism>
<reference evidence="2 3" key="1">
    <citation type="submission" date="2022-06" db="EMBL/GenBank/DDBJ databases">
        <title>Acetobacer genomes from food samples.</title>
        <authorList>
            <person name="Sombolestani A."/>
        </authorList>
    </citation>
    <scope>NUCLEOTIDE SEQUENCE [LARGE SCALE GENOMIC DNA]</scope>
    <source>
        <strain evidence="2 3">R-83285</strain>
    </source>
</reference>
<keyword evidence="3" id="KW-1185">Reference proteome</keyword>
<protein>
    <submittedName>
        <fullName evidence="2">ParA family protein</fullName>
    </submittedName>
</protein>
<feature type="domain" description="CobQ/CobB/MinD/ParA nucleotide binding" evidence="1">
    <location>
        <begin position="11"/>
        <end position="161"/>
    </location>
</feature>
<evidence type="ECO:0000259" key="1">
    <source>
        <dbReference type="Pfam" id="PF01656"/>
    </source>
</evidence>
<name>A0ABT1F341_9PROT</name>
<dbReference type="PANTHER" id="PTHR13696">
    <property type="entry name" value="P-LOOP CONTAINING NUCLEOSIDE TRIPHOSPHATE HYDROLASE"/>
    <property type="match status" value="1"/>
</dbReference>
<dbReference type="PIRSF" id="PIRSF009320">
    <property type="entry name" value="Nuc_binding_HP_1000"/>
    <property type="match status" value="1"/>
</dbReference>
<accession>A0ABT1F341</accession>
<proteinExistence type="predicted"/>
<dbReference type="Proteomes" id="UP001523528">
    <property type="component" value="Unassembled WGS sequence"/>
</dbReference>
<dbReference type="InterPro" id="IPR050678">
    <property type="entry name" value="DNA_Partitioning_ATPase"/>
</dbReference>
<dbReference type="Pfam" id="PF01656">
    <property type="entry name" value="CbiA"/>
    <property type="match status" value="1"/>
</dbReference>
<dbReference type="InterPro" id="IPR027417">
    <property type="entry name" value="P-loop_NTPase"/>
</dbReference>
<dbReference type="InterPro" id="IPR002586">
    <property type="entry name" value="CobQ/CobB/MinD/ParA_Nub-bd_dom"/>
</dbReference>
<dbReference type="CDD" id="cd02042">
    <property type="entry name" value="ParAB_family"/>
    <property type="match status" value="1"/>
</dbReference>